<evidence type="ECO:0000256" key="2">
    <source>
        <dbReference type="SAM" id="Phobius"/>
    </source>
</evidence>
<accession>A0ABR3RAX1</accession>
<feature type="region of interest" description="Disordered" evidence="1">
    <location>
        <begin position="391"/>
        <end position="411"/>
    </location>
</feature>
<gene>
    <name evidence="3" type="ORF">SLS60_006505</name>
</gene>
<organism evidence="3 4">
    <name type="scientific">Paraconiothyrium brasiliense</name>
    <dbReference type="NCBI Taxonomy" id="300254"/>
    <lineage>
        <taxon>Eukaryota</taxon>
        <taxon>Fungi</taxon>
        <taxon>Dikarya</taxon>
        <taxon>Ascomycota</taxon>
        <taxon>Pezizomycotina</taxon>
        <taxon>Dothideomycetes</taxon>
        <taxon>Pleosporomycetidae</taxon>
        <taxon>Pleosporales</taxon>
        <taxon>Massarineae</taxon>
        <taxon>Didymosphaeriaceae</taxon>
        <taxon>Paraconiothyrium</taxon>
    </lineage>
</organism>
<evidence type="ECO:0000313" key="4">
    <source>
        <dbReference type="Proteomes" id="UP001521785"/>
    </source>
</evidence>
<name>A0ABR3RAX1_9PLEO</name>
<proteinExistence type="predicted"/>
<keyword evidence="2" id="KW-1133">Transmembrane helix</keyword>
<evidence type="ECO:0000313" key="3">
    <source>
        <dbReference type="EMBL" id="KAL1601590.1"/>
    </source>
</evidence>
<dbReference type="EMBL" id="JAKJXO020000008">
    <property type="protein sequence ID" value="KAL1601590.1"/>
    <property type="molecule type" value="Genomic_DNA"/>
</dbReference>
<feature type="transmembrane region" description="Helical" evidence="2">
    <location>
        <begin position="320"/>
        <end position="337"/>
    </location>
</feature>
<protein>
    <submittedName>
        <fullName evidence="3">Uncharacterized protein</fullName>
    </submittedName>
</protein>
<reference evidence="3 4" key="1">
    <citation type="submission" date="2024-02" db="EMBL/GenBank/DDBJ databases">
        <title>De novo assembly and annotation of 12 fungi associated with fruit tree decline syndrome in Ontario, Canada.</title>
        <authorList>
            <person name="Sulman M."/>
            <person name="Ellouze W."/>
            <person name="Ilyukhin E."/>
        </authorList>
    </citation>
    <scope>NUCLEOTIDE SEQUENCE [LARGE SCALE GENOMIC DNA]</scope>
    <source>
        <strain evidence="3 4">M42-189</strain>
    </source>
</reference>
<feature type="transmembrane region" description="Helical" evidence="2">
    <location>
        <begin position="276"/>
        <end position="295"/>
    </location>
</feature>
<evidence type="ECO:0000256" key="1">
    <source>
        <dbReference type="SAM" id="MobiDB-lite"/>
    </source>
</evidence>
<feature type="transmembrane region" description="Helical" evidence="2">
    <location>
        <begin position="215"/>
        <end position="240"/>
    </location>
</feature>
<comment type="caution">
    <text evidence="3">The sequence shown here is derived from an EMBL/GenBank/DDBJ whole genome shotgun (WGS) entry which is preliminary data.</text>
</comment>
<feature type="transmembrane region" description="Helical" evidence="2">
    <location>
        <begin position="72"/>
        <end position="94"/>
    </location>
</feature>
<dbReference type="Proteomes" id="UP001521785">
    <property type="component" value="Unassembled WGS sequence"/>
</dbReference>
<sequence length="411" mass="44337">MAPTSVLVFLAVVGFTRQQWEARTSFQRPPETAGVSGWFAPGAYYAWLLNAIALVCESGLTSTSDEVFSMRFVSTIVVTSYAAAAGIALLYGVAHASKYTKPQFQAADRVAMMGWIVGAHYLLHRLVCKLATQSPVVEPVELDGVPVSELTSPSTFLSASSSFNHDGNFTDAPVAAYSFADTEYAVAQGAPLLSIPSVSHSRFLQSLRSRRAIRFWTPSLQTATWIAQQLLLTIAMFAYNVQHGNLLSRVGLCGVPFLSLIVAPLSAVYYWRRERWATLAINTGTLTISIIYVLTPRRWRYDPDSPTAPLSAANLSDWDQATQLAIGCLCFIVPLSLRLSQRGRAFESGVRTGLCGLGRQLESKILQGRERGEGYAGGDLAVDTSYHGAQVGASGGGGADDTDRLMGGGEF</sequence>
<keyword evidence="4" id="KW-1185">Reference proteome</keyword>
<keyword evidence="2" id="KW-0472">Membrane</keyword>
<feature type="transmembrane region" description="Helical" evidence="2">
    <location>
        <begin position="246"/>
        <end position="269"/>
    </location>
</feature>
<keyword evidence="2" id="KW-0812">Transmembrane</keyword>